<organism evidence="9 10">
    <name type="scientific">Cellulomonas septica</name>
    <dbReference type="NCBI Taxonomy" id="285080"/>
    <lineage>
        <taxon>Bacteria</taxon>
        <taxon>Bacillati</taxon>
        <taxon>Actinomycetota</taxon>
        <taxon>Actinomycetes</taxon>
        <taxon>Micrococcales</taxon>
        <taxon>Cellulomonadaceae</taxon>
        <taxon>Cellulomonas</taxon>
    </lineage>
</organism>
<evidence type="ECO:0000259" key="8">
    <source>
        <dbReference type="Pfam" id="PF07992"/>
    </source>
</evidence>
<dbReference type="SUPFAM" id="SSF51905">
    <property type="entry name" value="FAD/NAD(P)-binding domain"/>
    <property type="match status" value="2"/>
</dbReference>
<evidence type="ECO:0000256" key="6">
    <source>
        <dbReference type="ARBA" id="ARBA00023027"/>
    </source>
</evidence>
<keyword evidence="5" id="KW-0560">Oxidoreductase</keyword>
<comment type="caution">
    <text evidence="9">The sequence shown here is derived from an EMBL/GenBank/DDBJ whole genome shotgun (WGS) entry which is preliminary data.</text>
</comment>
<evidence type="ECO:0000313" key="10">
    <source>
        <dbReference type="Proteomes" id="UP000777774"/>
    </source>
</evidence>
<evidence type="ECO:0000313" key="9">
    <source>
        <dbReference type="EMBL" id="NKY38058.1"/>
    </source>
</evidence>
<evidence type="ECO:0000256" key="1">
    <source>
        <dbReference type="ARBA" id="ARBA00005272"/>
    </source>
</evidence>
<dbReference type="Gene3D" id="3.50.50.100">
    <property type="match status" value="1"/>
</dbReference>
<proteinExistence type="inferred from homology"/>
<keyword evidence="3" id="KW-0285">Flavoprotein</keyword>
<dbReference type="EMBL" id="JAAXOY010000002">
    <property type="protein sequence ID" value="NKY38058.1"/>
    <property type="molecule type" value="Genomic_DNA"/>
</dbReference>
<evidence type="ECO:0000256" key="5">
    <source>
        <dbReference type="ARBA" id="ARBA00023002"/>
    </source>
</evidence>
<evidence type="ECO:0000256" key="2">
    <source>
        <dbReference type="ARBA" id="ARBA00012637"/>
    </source>
</evidence>
<dbReference type="RefSeq" id="WP_168676397.1">
    <property type="nucleotide sequence ID" value="NZ_JAAXOY010000002.1"/>
</dbReference>
<evidence type="ECO:0000256" key="7">
    <source>
        <dbReference type="ARBA" id="ARBA00047599"/>
    </source>
</evidence>
<sequence length="446" mass="47405">MTGQHPQAAAGRPARVVIVGGGFGGLRVARGLRGVAAQVVVVDRRNHHLFQPLLYQVATGLLPGGDIAPALRDVLADQRNARIVLGEVTAVDADGRAVEVTTADGTNRRIGYDHLVLAAGTTPSYFGHDDWRGTAPPMKTLQDALSLRDRLLRAFEAAAVTHGDERRAWMTFVVVGAGPTGVELAGQLSALARRTLRREFHELDTDDVRIVLADGGDAVLSPFAQPLREHTARAMAELGVEVQLGRRASGVDETGVTFGAGADSDGPARIEARTVVWAAGVRPVPLAVQVARDTGTSSDRGGRLKVESDCTLPGHPEIFAIGDMVDLDDLPGIAEPAIQEGKYVARVIRHRLGEGSDPGRFRYRDLGTMATISPLDAVADIRGMHLTGVLGKLAWAGVHIAFLVGWPNRAATLAHWAWVLTTGGRQHQVILRGRAGRARRGGTPAT</sequence>
<dbReference type="PANTHER" id="PTHR43706">
    <property type="entry name" value="NADH DEHYDROGENASE"/>
    <property type="match status" value="1"/>
</dbReference>
<dbReference type="PRINTS" id="PR00411">
    <property type="entry name" value="PNDRDTASEI"/>
</dbReference>
<dbReference type="PRINTS" id="PR00368">
    <property type="entry name" value="FADPNR"/>
</dbReference>
<evidence type="ECO:0000256" key="3">
    <source>
        <dbReference type="ARBA" id="ARBA00022630"/>
    </source>
</evidence>
<keyword evidence="4" id="KW-0274">FAD</keyword>
<dbReference type="InterPro" id="IPR045024">
    <property type="entry name" value="NDH-2"/>
</dbReference>
<evidence type="ECO:0000256" key="4">
    <source>
        <dbReference type="ARBA" id="ARBA00022827"/>
    </source>
</evidence>
<comment type="catalytic activity">
    <reaction evidence="7">
        <text>a quinone + NADH + H(+) = a quinol + NAD(+)</text>
        <dbReference type="Rhea" id="RHEA:46160"/>
        <dbReference type="ChEBI" id="CHEBI:15378"/>
        <dbReference type="ChEBI" id="CHEBI:24646"/>
        <dbReference type="ChEBI" id="CHEBI:57540"/>
        <dbReference type="ChEBI" id="CHEBI:57945"/>
        <dbReference type="ChEBI" id="CHEBI:132124"/>
        <dbReference type="EC" id="1.6.5.9"/>
    </reaction>
</comment>
<name>A0ABX1JZ76_9CELL</name>
<dbReference type="EC" id="1.6.5.9" evidence="2"/>
<dbReference type="Proteomes" id="UP000777774">
    <property type="component" value="Unassembled WGS sequence"/>
</dbReference>
<protein>
    <recommendedName>
        <fullName evidence="2">NADH:ubiquinone reductase (non-electrogenic)</fullName>
        <ecNumber evidence="2">1.6.5.9</ecNumber>
    </recommendedName>
</protein>
<feature type="domain" description="FAD/NAD(P)-binding" evidence="8">
    <location>
        <begin position="15"/>
        <end position="341"/>
    </location>
</feature>
<accession>A0ABX1JZ76</accession>
<keyword evidence="10" id="KW-1185">Reference proteome</keyword>
<dbReference type="Pfam" id="PF07992">
    <property type="entry name" value="Pyr_redox_2"/>
    <property type="match status" value="1"/>
</dbReference>
<reference evidence="9 10" key="1">
    <citation type="submission" date="2020-04" db="EMBL/GenBank/DDBJ databases">
        <title>MicrobeNet Type strains.</title>
        <authorList>
            <person name="Nicholson A.C."/>
        </authorList>
    </citation>
    <scope>NUCLEOTIDE SEQUENCE [LARGE SCALE GENOMIC DNA]</scope>
    <source>
        <strain evidence="9 10">ATCC BAA-787</strain>
    </source>
</reference>
<dbReference type="InterPro" id="IPR036188">
    <property type="entry name" value="FAD/NAD-bd_sf"/>
</dbReference>
<keyword evidence="6" id="KW-0520">NAD</keyword>
<gene>
    <name evidence="9" type="ORF">HGA02_00535</name>
</gene>
<comment type="similarity">
    <text evidence="1">Belongs to the NADH dehydrogenase family.</text>
</comment>
<dbReference type="InterPro" id="IPR023753">
    <property type="entry name" value="FAD/NAD-binding_dom"/>
</dbReference>
<dbReference type="PANTHER" id="PTHR43706:SF47">
    <property type="entry name" value="EXTERNAL NADH-UBIQUINONE OXIDOREDUCTASE 1, MITOCHONDRIAL-RELATED"/>
    <property type="match status" value="1"/>
</dbReference>